<dbReference type="Gene3D" id="3.40.50.300">
    <property type="entry name" value="P-loop containing nucleotide triphosphate hydrolases"/>
    <property type="match status" value="2"/>
</dbReference>
<dbReference type="GO" id="GO:0051301">
    <property type="term" value="P:cell division"/>
    <property type="evidence" value="ECO:0007669"/>
    <property type="project" value="UniProtKB-KW"/>
</dbReference>
<dbReference type="Proteomes" id="UP001337655">
    <property type="component" value="Unassembled WGS sequence"/>
</dbReference>
<dbReference type="InterPro" id="IPR024704">
    <property type="entry name" value="SMC"/>
</dbReference>
<evidence type="ECO:0000256" key="4">
    <source>
        <dbReference type="ARBA" id="ARBA00022776"/>
    </source>
</evidence>
<dbReference type="InterPro" id="IPR036277">
    <property type="entry name" value="SMC_hinge_sf"/>
</dbReference>
<keyword evidence="7" id="KW-0131">Cell cycle</keyword>
<comment type="caution">
    <text evidence="12">The sequence shown here is derived from an EMBL/GenBank/DDBJ whole genome shotgun (WGS) entry which is preliminary data.</text>
</comment>
<keyword evidence="6 8" id="KW-0539">Nucleus</keyword>
<dbReference type="InterPro" id="IPR010935">
    <property type="entry name" value="SMC_hinge"/>
</dbReference>
<keyword evidence="5 9" id="KW-0175">Coiled coil</keyword>
<dbReference type="AlphaFoldDB" id="A0AAV9PBA1"/>
<evidence type="ECO:0000256" key="7">
    <source>
        <dbReference type="ARBA" id="ARBA00023306"/>
    </source>
</evidence>
<keyword evidence="4" id="KW-0498">Mitosis</keyword>
<dbReference type="GO" id="GO:0016887">
    <property type="term" value="F:ATP hydrolysis activity"/>
    <property type="evidence" value="ECO:0007669"/>
    <property type="project" value="InterPro"/>
</dbReference>
<feature type="region of interest" description="Disordered" evidence="10">
    <location>
        <begin position="840"/>
        <end position="864"/>
    </location>
</feature>
<evidence type="ECO:0000256" key="5">
    <source>
        <dbReference type="ARBA" id="ARBA00023054"/>
    </source>
</evidence>
<dbReference type="GO" id="GO:0005634">
    <property type="term" value="C:nucleus"/>
    <property type="evidence" value="ECO:0007669"/>
    <property type="project" value="UniProtKB-SubCell"/>
</dbReference>
<dbReference type="FunFam" id="3.40.50.300:FF:000424">
    <property type="entry name" value="Structural maintenance of chromosomes 3"/>
    <property type="match status" value="1"/>
</dbReference>
<protein>
    <recommendedName>
        <fullName evidence="8">Structural maintenance of chromosomes protein</fullName>
    </recommendedName>
</protein>
<organism evidence="12 13">
    <name type="scientific">Saxophila tyrrhenica</name>
    <dbReference type="NCBI Taxonomy" id="1690608"/>
    <lineage>
        <taxon>Eukaryota</taxon>
        <taxon>Fungi</taxon>
        <taxon>Dikarya</taxon>
        <taxon>Ascomycota</taxon>
        <taxon>Pezizomycotina</taxon>
        <taxon>Dothideomycetes</taxon>
        <taxon>Dothideomycetidae</taxon>
        <taxon>Mycosphaerellales</taxon>
        <taxon>Extremaceae</taxon>
        <taxon>Saxophila</taxon>
    </lineage>
</organism>
<evidence type="ECO:0000256" key="8">
    <source>
        <dbReference type="PIRNR" id="PIRNR005719"/>
    </source>
</evidence>
<evidence type="ECO:0000313" key="12">
    <source>
        <dbReference type="EMBL" id="KAK5170296.1"/>
    </source>
</evidence>
<feature type="compositionally biased region" description="Basic and acidic residues" evidence="10">
    <location>
        <begin position="1061"/>
        <end position="1073"/>
    </location>
</feature>
<feature type="coiled-coil region" evidence="9">
    <location>
        <begin position="186"/>
        <end position="308"/>
    </location>
</feature>
<dbReference type="Pfam" id="PF06470">
    <property type="entry name" value="SMC_hinge"/>
    <property type="match status" value="1"/>
</dbReference>
<dbReference type="GeneID" id="89926227"/>
<dbReference type="GO" id="GO:0051276">
    <property type="term" value="P:chromosome organization"/>
    <property type="evidence" value="ECO:0007669"/>
    <property type="project" value="InterPro"/>
</dbReference>
<dbReference type="InterPro" id="IPR027417">
    <property type="entry name" value="P-loop_NTPase"/>
</dbReference>
<dbReference type="FunFam" id="3.40.50.300:FF:000370">
    <property type="entry name" value="Structural maintenance of chromosomes 3"/>
    <property type="match status" value="1"/>
</dbReference>
<dbReference type="InterPro" id="IPR003395">
    <property type="entry name" value="RecF/RecN/SMC_N"/>
</dbReference>
<feature type="coiled-coil region" evidence="9">
    <location>
        <begin position="727"/>
        <end position="754"/>
    </location>
</feature>
<dbReference type="GO" id="GO:0007059">
    <property type="term" value="P:chromosome segregation"/>
    <property type="evidence" value="ECO:0007669"/>
    <property type="project" value="UniProtKB-ARBA"/>
</dbReference>
<evidence type="ECO:0000256" key="9">
    <source>
        <dbReference type="SAM" id="Coils"/>
    </source>
</evidence>
<reference evidence="12 13" key="1">
    <citation type="submission" date="2023-08" db="EMBL/GenBank/DDBJ databases">
        <title>Black Yeasts Isolated from many extreme environments.</title>
        <authorList>
            <person name="Coleine C."/>
            <person name="Stajich J.E."/>
            <person name="Selbmann L."/>
        </authorList>
    </citation>
    <scope>NUCLEOTIDE SEQUENCE [LARGE SCALE GENOMIC DNA]</scope>
    <source>
        <strain evidence="12 13">CCFEE 5935</strain>
    </source>
</reference>
<accession>A0AAV9PBA1</accession>
<evidence type="ECO:0000259" key="11">
    <source>
        <dbReference type="SMART" id="SM00968"/>
    </source>
</evidence>
<evidence type="ECO:0000256" key="3">
    <source>
        <dbReference type="ARBA" id="ARBA00022618"/>
    </source>
</evidence>
<evidence type="ECO:0000313" key="13">
    <source>
        <dbReference type="Proteomes" id="UP001337655"/>
    </source>
</evidence>
<dbReference type="SUPFAM" id="SSF75553">
    <property type="entry name" value="Smc hinge domain"/>
    <property type="match status" value="1"/>
</dbReference>
<dbReference type="InterPro" id="IPR041741">
    <property type="entry name" value="SMC3_ABC_euk"/>
</dbReference>
<dbReference type="CDD" id="cd03272">
    <property type="entry name" value="ABC_SMC3_euk"/>
    <property type="match status" value="1"/>
</dbReference>
<feature type="domain" description="SMC hinge" evidence="11">
    <location>
        <begin position="522"/>
        <end position="635"/>
    </location>
</feature>
<dbReference type="RefSeq" id="XP_064659494.1">
    <property type="nucleotide sequence ID" value="XM_064802133.1"/>
</dbReference>
<feature type="region of interest" description="Disordered" evidence="10">
    <location>
        <begin position="440"/>
        <end position="463"/>
    </location>
</feature>
<evidence type="ECO:0000256" key="10">
    <source>
        <dbReference type="SAM" id="MobiDB-lite"/>
    </source>
</evidence>
<dbReference type="Gene3D" id="3.30.70.1620">
    <property type="match status" value="1"/>
</dbReference>
<feature type="coiled-coil region" evidence="9">
    <location>
        <begin position="781"/>
        <end position="822"/>
    </location>
</feature>
<comment type="similarity">
    <text evidence="2">Belongs to the SMC family. SMC3 subfamily.</text>
</comment>
<dbReference type="SMART" id="SM00968">
    <property type="entry name" value="SMC_hinge"/>
    <property type="match status" value="1"/>
</dbReference>
<comment type="subcellular location">
    <subcellularLocation>
        <location evidence="1 8">Nucleus</location>
    </subcellularLocation>
</comment>
<dbReference type="Gene3D" id="1.20.1060.20">
    <property type="match status" value="1"/>
</dbReference>
<dbReference type="GO" id="GO:0005694">
    <property type="term" value="C:chromosome"/>
    <property type="evidence" value="ECO:0007669"/>
    <property type="project" value="InterPro"/>
</dbReference>
<evidence type="ECO:0000256" key="2">
    <source>
        <dbReference type="ARBA" id="ARBA00005917"/>
    </source>
</evidence>
<feature type="coiled-coil region" evidence="9">
    <location>
        <begin position="873"/>
        <end position="928"/>
    </location>
</feature>
<dbReference type="GO" id="GO:0005524">
    <property type="term" value="F:ATP binding"/>
    <property type="evidence" value="ECO:0007669"/>
    <property type="project" value="InterPro"/>
</dbReference>
<dbReference type="PANTHER" id="PTHR43977">
    <property type="entry name" value="STRUCTURAL MAINTENANCE OF CHROMOSOMES PROTEIN 3"/>
    <property type="match status" value="1"/>
</dbReference>
<dbReference type="Pfam" id="PF02463">
    <property type="entry name" value="SMC_N"/>
    <property type="match status" value="1"/>
</dbReference>
<dbReference type="SUPFAM" id="SSF52540">
    <property type="entry name" value="P-loop containing nucleoside triphosphate hydrolases"/>
    <property type="match status" value="1"/>
</dbReference>
<sequence length="1232" mass="138558">MYIKQIIIQGFKSYKEQTVIEPFSPKHNVIVGRNGSGKSNFFAAIRFVLSDEYTQLNREERSALLHEGAGSAVMSAYVEVIFDNSDERFPTGTKDVILRRTVGQKKDEYSLNRKNTTKQEIMNLLESAGFSKSNPYYIVPQGRVTQITNMQDPQRLAVLKEVAGTEVYEKRRAESRRIMDDTEQKRGKIDETLDHIRQRLGELEEEKKELHEFQEKDRERRCLEYTIHRQEQDALNDAMEKLNEERESGNERTDENSAQLQQQDIELEAIDDEMSELQQQLRMLQEEKAQLETDRKESAKEKAKIELDVQSMTDNQSAAQQAQTQHAAELKDVQAQIAQRENELAQLLPQYTAKRAEDKTARQELQDAEQTIQRLYAKQGRQAQFKNKRDRDAWLNSTIADINDSLATRKAIVMNSNEEIAELETQIGQLETEIATLRSRNENRGDEQQGLSAEVQRAKDEQHRLTDRRKELWREEAKLTSVIENAKQELDKAQSFLHRMMDQSTSRGLQNVRRIVQKHNIEGAHGTLGELFEFSGKYQTAIEVTAGTSLFNYVVDDDEVSTRITEILKKEKGGRVTFVPLSRIQNRGAPNLPKASDAVPLLSKLKYDAIYEPAFRQVFGKTIVCPNLQVAAQYARSHGVSAITPDGDQSDKKGALTGGWHDVRSSRIDGLKREKTAREEWESATERKAEVVREVDEVTQLITRCLGDVQRVEQKRMQLDNGYAPLQQELQRRNEDLNAKKDELDAKIRHRENVEGTVHDLGEQLAGYQTELAGDFKKALSNEEERLLESTNAELSDLRKAANALSAERGELEGRKSMLESELRENLRLRLDQLMAAGLDASGDGNTRGSGKGSAATRLKERQRDLKRVSSALASLSNALAENESSIEAAQESLQTTIQKHEDKKASIDRLRTAIASHQKSISKAANKRSLLSSRQAEVALSIRNLGVLPDAAMKSDKYLNMSAASATKKLHAAQEGLKKFGHVNKKAYEQFAQFEKQRDLLEDRRRELGKSDDAIRDLIDVLDARKDEAIERTFRQVSREFAGIFERLVPTGRGKLVIQRRSDKQANARNGEDDNDNDGEAERAGGGGVESYTGVGISVSFNSKHDEQQRIQQLSGGQKSLCALALVLAIQASDPAPFYLFDEIDANLDAQYRTAVAEMIRKSANGEEGASQSQGGSGGGGGQFICTTFRPEMVLVAEKCYGVSYANKTSAIDVVSRDQALDFVEGQVGGR</sequence>
<evidence type="ECO:0000256" key="1">
    <source>
        <dbReference type="ARBA" id="ARBA00004123"/>
    </source>
</evidence>
<keyword evidence="13" id="KW-1185">Reference proteome</keyword>
<proteinExistence type="inferred from homology"/>
<name>A0AAV9PBA1_9PEZI</name>
<feature type="region of interest" description="Disordered" evidence="10">
    <location>
        <begin position="1060"/>
        <end position="1090"/>
    </location>
</feature>
<dbReference type="PIRSF" id="PIRSF005719">
    <property type="entry name" value="SMC"/>
    <property type="match status" value="1"/>
</dbReference>
<keyword evidence="3" id="KW-0132">Cell division</keyword>
<gene>
    <name evidence="12" type="primary">SMC3</name>
    <name evidence="12" type="ORF">LTR77_004883</name>
</gene>
<dbReference type="EMBL" id="JAVRRT010000007">
    <property type="protein sequence ID" value="KAK5170296.1"/>
    <property type="molecule type" value="Genomic_DNA"/>
</dbReference>
<feature type="coiled-coil region" evidence="9">
    <location>
        <begin position="413"/>
        <end position="440"/>
    </location>
</feature>
<evidence type="ECO:0000256" key="6">
    <source>
        <dbReference type="ARBA" id="ARBA00023242"/>
    </source>
</evidence>